<evidence type="ECO:0000256" key="1">
    <source>
        <dbReference type="SAM" id="SignalP"/>
    </source>
</evidence>
<dbReference type="Pfam" id="PF07648">
    <property type="entry name" value="Kazal_2"/>
    <property type="match status" value="4"/>
</dbReference>
<dbReference type="InterPro" id="IPR036058">
    <property type="entry name" value="Kazal_dom_sf"/>
</dbReference>
<dbReference type="Proteomes" id="UP000078512">
    <property type="component" value="Unassembled WGS sequence"/>
</dbReference>
<protein>
    <recommendedName>
        <fullName evidence="2">Kazal-like domain-containing protein</fullName>
    </recommendedName>
</protein>
<accession>A0A197JWA7</accession>
<gene>
    <name evidence="3" type="ORF">K457DRAFT_137967</name>
</gene>
<name>A0A197JWA7_9FUNG</name>
<feature type="domain" description="Kazal-like" evidence="2">
    <location>
        <begin position="100"/>
        <end position="157"/>
    </location>
</feature>
<dbReference type="InterPro" id="IPR053265">
    <property type="entry name" value="Serpin"/>
</dbReference>
<evidence type="ECO:0000313" key="4">
    <source>
        <dbReference type="Proteomes" id="UP000078512"/>
    </source>
</evidence>
<dbReference type="InterPro" id="IPR002350">
    <property type="entry name" value="Kazal_dom"/>
</dbReference>
<organism evidence="3 4">
    <name type="scientific">Linnemannia elongata AG-77</name>
    <dbReference type="NCBI Taxonomy" id="1314771"/>
    <lineage>
        <taxon>Eukaryota</taxon>
        <taxon>Fungi</taxon>
        <taxon>Fungi incertae sedis</taxon>
        <taxon>Mucoromycota</taxon>
        <taxon>Mortierellomycotina</taxon>
        <taxon>Mortierellomycetes</taxon>
        <taxon>Mortierellales</taxon>
        <taxon>Mortierellaceae</taxon>
        <taxon>Linnemannia</taxon>
    </lineage>
</organism>
<feature type="domain" description="Kazal-like" evidence="2">
    <location>
        <begin position="23"/>
        <end position="80"/>
    </location>
</feature>
<reference evidence="3 4" key="1">
    <citation type="submission" date="2016-05" db="EMBL/GenBank/DDBJ databases">
        <title>Genome sequencing reveals origins of a unique bacterial endosymbiosis in the earliest lineages of terrestrial Fungi.</title>
        <authorList>
            <consortium name="DOE Joint Genome Institute"/>
            <person name="Uehling J."/>
            <person name="Gryganskyi A."/>
            <person name="Hameed K."/>
            <person name="Tschaplinski T."/>
            <person name="Misztal P."/>
            <person name="Wu S."/>
            <person name="Desiro A."/>
            <person name="Vande Pol N."/>
            <person name="Du Z.-Y."/>
            <person name="Zienkiewicz A."/>
            <person name="Zienkiewicz K."/>
            <person name="Morin E."/>
            <person name="Tisserant E."/>
            <person name="Splivallo R."/>
            <person name="Hainaut M."/>
            <person name="Henrissat B."/>
            <person name="Ohm R."/>
            <person name="Kuo A."/>
            <person name="Yan J."/>
            <person name="Lipzen A."/>
            <person name="Nolan M."/>
            <person name="Labutti K."/>
            <person name="Barry K."/>
            <person name="Goldstein A."/>
            <person name="Labbe J."/>
            <person name="Schadt C."/>
            <person name="Tuskan G."/>
            <person name="Grigoriev I."/>
            <person name="Martin F."/>
            <person name="Vilgalys R."/>
            <person name="Bonito G."/>
        </authorList>
    </citation>
    <scope>NUCLEOTIDE SEQUENCE [LARGE SCALE GENOMIC DNA]</scope>
    <source>
        <strain evidence="3 4">AG-77</strain>
    </source>
</reference>
<dbReference type="PANTHER" id="PTHR21131:SF0">
    <property type="entry name" value="GEO10195P1-RELATED"/>
    <property type="match status" value="1"/>
</dbReference>
<keyword evidence="1" id="KW-0732">Signal</keyword>
<dbReference type="EMBL" id="KV442041">
    <property type="protein sequence ID" value="OAQ29505.1"/>
    <property type="molecule type" value="Genomic_DNA"/>
</dbReference>
<dbReference type="STRING" id="1314771.A0A197JWA7"/>
<dbReference type="SMART" id="SM00280">
    <property type="entry name" value="KAZAL"/>
    <property type="match status" value="4"/>
</dbReference>
<dbReference type="PANTHER" id="PTHR21131">
    <property type="entry name" value="SERINE-TYPE ENDOPEPTIDASE INHIBITOR"/>
    <property type="match status" value="1"/>
</dbReference>
<dbReference type="Gene3D" id="3.30.60.30">
    <property type="match status" value="4"/>
</dbReference>
<feature type="domain" description="Kazal-like" evidence="2">
    <location>
        <begin position="218"/>
        <end position="275"/>
    </location>
</feature>
<dbReference type="OrthoDB" id="6614329at2759"/>
<dbReference type="SUPFAM" id="SSF100895">
    <property type="entry name" value="Kazal-type serine protease inhibitors"/>
    <property type="match status" value="4"/>
</dbReference>
<dbReference type="PROSITE" id="PS51465">
    <property type="entry name" value="KAZAL_2"/>
    <property type="match status" value="4"/>
</dbReference>
<evidence type="ECO:0000313" key="3">
    <source>
        <dbReference type="EMBL" id="OAQ29505.1"/>
    </source>
</evidence>
<proteinExistence type="predicted"/>
<sequence length="276" mass="28934">MQFSTLITLTVATSMAVLSAMAAPTGPKCGTVCPDVYQPVCAKAIDGLNKVFGNACELKNFNCKHPNANFVVVAESDCKDFVAVDKQAADADADADAAAAAAAPKCDTICPTVYQPVCAKAIDGLNKAFGNACELKNYNCKHPNANFVTVADSECKDIPAPTPVCNKVCAEIFKPVCAKLQSGKSQTFSNACEMDVFNCEHPNDKAQLVANVACPATPTPAPACNKVCPMNYAPVCAKIQSGETKTFGNTCELNVYKCEHPTEKVEVLSSAACAAN</sequence>
<feature type="signal peptide" evidence="1">
    <location>
        <begin position="1"/>
        <end position="22"/>
    </location>
</feature>
<feature type="domain" description="Kazal-like" evidence="2">
    <location>
        <begin position="159"/>
        <end position="216"/>
    </location>
</feature>
<feature type="chain" id="PRO_5008276318" description="Kazal-like domain-containing protein" evidence="1">
    <location>
        <begin position="23"/>
        <end position="276"/>
    </location>
</feature>
<keyword evidence="4" id="KW-1185">Reference proteome</keyword>
<evidence type="ECO:0000259" key="2">
    <source>
        <dbReference type="PROSITE" id="PS51465"/>
    </source>
</evidence>
<dbReference type="AlphaFoldDB" id="A0A197JWA7"/>